<keyword evidence="2" id="KW-0812">Transmembrane</keyword>
<evidence type="ECO:0000313" key="3">
    <source>
        <dbReference type="EMBL" id="MBR7742758.1"/>
    </source>
</evidence>
<dbReference type="PANTHER" id="PTHR41771">
    <property type="entry name" value="MEMBRANE PROTEIN-RELATED"/>
    <property type="match status" value="1"/>
</dbReference>
<comment type="caution">
    <text evidence="3">The sequence shown here is derived from an EMBL/GenBank/DDBJ whole genome shotgun (WGS) entry which is preliminary data.</text>
</comment>
<feature type="transmembrane region" description="Helical" evidence="2">
    <location>
        <begin position="345"/>
        <end position="368"/>
    </location>
</feature>
<evidence type="ECO:0000256" key="2">
    <source>
        <dbReference type="SAM" id="Phobius"/>
    </source>
</evidence>
<dbReference type="AlphaFoldDB" id="A0A941D7Y0"/>
<feature type="transmembrane region" description="Helical" evidence="2">
    <location>
        <begin position="286"/>
        <end position="304"/>
    </location>
</feature>
<feature type="transmembrane region" description="Helical" evidence="2">
    <location>
        <begin position="190"/>
        <end position="210"/>
    </location>
</feature>
<gene>
    <name evidence="3" type="ORF">KC207_05570</name>
</gene>
<dbReference type="Proteomes" id="UP000677016">
    <property type="component" value="Unassembled WGS sequence"/>
</dbReference>
<dbReference type="EMBL" id="JAGSNF010000005">
    <property type="protein sequence ID" value="MBR7742758.1"/>
    <property type="molecule type" value="Genomic_DNA"/>
</dbReference>
<organism evidence="3 4">
    <name type="scientific">Phycicoccus avicenniae</name>
    <dbReference type="NCBI Taxonomy" id="2828860"/>
    <lineage>
        <taxon>Bacteria</taxon>
        <taxon>Bacillati</taxon>
        <taxon>Actinomycetota</taxon>
        <taxon>Actinomycetes</taxon>
        <taxon>Micrococcales</taxon>
        <taxon>Intrasporangiaceae</taxon>
        <taxon>Phycicoccus</taxon>
    </lineage>
</organism>
<keyword evidence="2" id="KW-0472">Membrane</keyword>
<feature type="region of interest" description="Disordered" evidence="1">
    <location>
        <begin position="416"/>
        <end position="440"/>
    </location>
</feature>
<evidence type="ECO:0000256" key="1">
    <source>
        <dbReference type="SAM" id="MobiDB-lite"/>
    </source>
</evidence>
<accession>A0A941D7Y0</accession>
<feature type="transmembrane region" description="Helical" evidence="2">
    <location>
        <begin position="388"/>
        <end position="409"/>
    </location>
</feature>
<evidence type="ECO:0000313" key="4">
    <source>
        <dbReference type="Proteomes" id="UP000677016"/>
    </source>
</evidence>
<dbReference type="PANTHER" id="PTHR41771:SF1">
    <property type="entry name" value="MEMBRANE PROTEIN"/>
    <property type="match status" value="1"/>
</dbReference>
<feature type="transmembrane region" description="Helical" evidence="2">
    <location>
        <begin position="166"/>
        <end position="183"/>
    </location>
</feature>
<sequence>MGHHHPMPDTAAHGGEPATPLAPTPLVTRVVVVACVLLTAAVSILGLVALWPSGERPQTQSFDYAVPGATFPKAEVVSLTEACPAVVPDAVDDAPVGSPDCGQLTARLDDGTEQTVRVPPEVSLSGLAAGDTVTLLRLPDEALGQAVEQGATLDGAYSFAGVDRPVPLVTLAVVFVVLVLLVARWRGLAALVSLGVAGVVLLGFVAPALLRGSDPVAVGLTASGVTMLLVLYLTHGLSLRTSTALLGTVVGLALTAVAGVAGSDAARLTGVGDESSGLLQALASDVRLHDLVACGVLIAAFGVLNDVTISQTSAVWELRAADPARSRRDLFASGMRIGRDHLASTVYTIVFAYAGAALPILLLISLSGQGVGQLFLSEDITAEVVRTLASAIGLVLAIPATTAIAVVVAPPPVAAAGRRPTDDPPGYPAGTAATTTSTAG</sequence>
<dbReference type="InterPro" id="IPR012507">
    <property type="entry name" value="YibE_F"/>
</dbReference>
<feature type="transmembrane region" description="Helical" evidence="2">
    <location>
        <begin position="30"/>
        <end position="51"/>
    </location>
</feature>
<proteinExistence type="predicted"/>
<reference evidence="3" key="1">
    <citation type="submission" date="2021-04" db="EMBL/GenBank/DDBJ databases">
        <title>Phycicoccus avicenniae sp. nov., a novel endophytic actinomycetes isolated from branch of Avicennia mariana.</title>
        <authorList>
            <person name="Tuo L."/>
        </authorList>
    </citation>
    <scope>NUCLEOTIDE SEQUENCE</scope>
    <source>
        <strain evidence="3">BSK3Z-2</strain>
    </source>
</reference>
<keyword evidence="2" id="KW-1133">Transmembrane helix</keyword>
<feature type="transmembrane region" description="Helical" evidence="2">
    <location>
        <begin position="216"/>
        <end position="233"/>
    </location>
</feature>
<protein>
    <submittedName>
        <fullName evidence="3">YibE/F family protein</fullName>
    </submittedName>
</protein>
<feature type="transmembrane region" description="Helical" evidence="2">
    <location>
        <begin position="245"/>
        <end position="266"/>
    </location>
</feature>
<keyword evidence="4" id="KW-1185">Reference proteome</keyword>
<dbReference type="Pfam" id="PF07907">
    <property type="entry name" value="YibE_F"/>
    <property type="match status" value="1"/>
</dbReference>
<feature type="compositionally biased region" description="Low complexity" evidence="1">
    <location>
        <begin position="428"/>
        <end position="440"/>
    </location>
</feature>
<name>A0A941D7Y0_9MICO</name>